<dbReference type="InterPro" id="IPR013324">
    <property type="entry name" value="RNA_pol_sigma_r3/r4-like"/>
</dbReference>
<evidence type="ECO:0000259" key="7">
    <source>
        <dbReference type="Pfam" id="PF08281"/>
    </source>
</evidence>
<feature type="domain" description="RNA polymerase sigma-70 region 2" evidence="6">
    <location>
        <begin position="26"/>
        <end position="92"/>
    </location>
</feature>
<reference evidence="8 9" key="1">
    <citation type="journal article" date="2019" name="Int. J. Syst. Evol. Microbiol.">
        <title>The Global Catalogue of Microorganisms (GCM) 10K type strain sequencing project: providing services to taxonomists for standard genome sequencing and annotation.</title>
        <authorList>
            <consortium name="The Broad Institute Genomics Platform"/>
            <consortium name="The Broad Institute Genome Sequencing Center for Infectious Disease"/>
            <person name="Wu L."/>
            <person name="Ma J."/>
        </authorList>
    </citation>
    <scope>NUCLEOTIDE SEQUENCE [LARGE SCALE GENOMIC DNA]</scope>
    <source>
        <strain evidence="8 9">JCM 3272</strain>
    </source>
</reference>
<evidence type="ECO:0000313" key="9">
    <source>
        <dbReference type="Proteomes" id="UP001501444"/>
    </source>
</evidence>
<comment type="caution">
    <text evidence="8">The sequence shown here is derived from an EMBL/GenBank/DDBJ whole genome shotgun (WGS) entry which is preliminary data.</text>
</comment>
<organism evidence="8 9">
    <name type="scientific">Dactylosporangium salmoneum</name>
    <dbReference type="NCBI Taxonomy" id="53361"/>
    <lineage>
        <taxon>Bacteria</taxon>
        <taxon>Bacillati</taxon>
        <taxon>Actinomycetota</taxon>
        <taxon>Actinomycetes</taxon>
        <taxon>Micromonosporales</taxon>
        <taxon>Micromonosporaceae</taxon>
        <taxon>Dactylosporangium</taxon>
    </lineage>
</organism>
<dbReference type="InterPro" id="IPR036388">
    <property type="entry name" value="WH-like_DNA-bd_sf"/>
</dbReference>
<keyword evidence="5" id="KW-0804">Transcription</keyword>
<dbReference type="InterPro" id="IPR039425">
    <property type="entry name" value="RNA_pol_sigma-70-like"/>
</dbReference>
<sequence length="190" mass="21197">MIREAMGVDAESMRAARTDPDRFADLYDRYAEQLYHYAYQRVGAQTAEDVVADTFLAAFAQRDSYDPERLDARPWLFGILTRKLARHFRAEKTHYRALLRTVAESAVDGHADRVAARVAASAVRAPLVAALGKLSTGDRDVLLLIAWCDFSYDEVATALDIPLGTVRSRLNRARRKVRAVLGDIDPTGEA</sequence>
<dbReference type="InterPro" id="IPR007627">
    <property type="entry name" value="RNA_pol_sigma70_r2"/>
</dbReference>
<proteinExistence type="inferred from homology"/>
<dbReference type="InterPro" id="IPR014284">
    <property type="entry name" value="RNA_pol_sigma-70_dom"/>
</dbReference>
<evidence type="ECO:0000256" key="2">
    <source>
        <dbReference type="ARBA" id="ARBA00023015"/>
    </source>
</evidence>
<evidence type="ECO:0000256" key="5">
    <source>
        <dbReference type="ARBA" id="ARBA00023163"/>
    </source>
</evidence>
<evidence type="ECO:0000256" key="3">
    <source>
        <dbReference type="ARBA" id="ARBA00023082"/>
    </source>
</evidence>
<dbReference type="InterPro" id="IPR013325">
    <property type="entry name" value="RNA_pol_sigma_r2"/>
</dbReference>
<dbReference type="PANTHER" id="PTHR43133:SF8">
    <property type="entry name" value="RNA POLYMERASE SIGMA FACTOR HI_1459-RELATED"/>
    <property type="match status" value="1"/>
</dbReference>
<dbReference type="Gene3D" id="1.10.10.10">
    <property type="entry name" value="Winged helix-like DNA-binding domain superfamily/Winged helix DNA-binding domain"/>
    <property type="match status" value="1"/>
</dbReference>
<feature type="domain" description="RNA polymerase sigma factor 70 region 4 type 2" evidence="7">
    <location>
        <begin position="127"/>
        <end position="176"/>
    </location>
</feature>
<keyword evidence="4" id="KW-0238">DNA-binding</keyword>
<comment type="similarity">
    <text evidence="1">Belongs to the sigma-70 factor family. ECF subfamily.</text>
</comment>
<evidence type="ECO:0000313" key="8">
    <source>
        <dbReference type="EMBL" id="GAA2329833.1"/>
    </source>
</evidence>
<keyword evidence="3" id="KW-0731">Sigma factor</keyword>
<evidence type="ECO:0000256" key="1">
    <source>
        <dbReference type="ARBA" id="ARBA00010641"/>
    </source>
</evidence>
<dbReference type="SUPFAM" id="SSF88659">
    <property type="entry name" value="Sigma3 and sigma4 domains of RNA polymerase sigma factors"/>
    <property type="match status" value="1"/>
</dbReference>
<dbReference type="Pfam" id="PF04542">
    <property type="entry name" value="Sigma70_r2"/>
    <property type="match status" value="1"/>
</dbReference>
<keyword evidence="9" id="KW-1185">Reference proteome</keyword>
<name>A0ABN3FGD5_9ACTN</name>
<dbReference type="CDD" id="cd06171">
    <property type="entry name" value="Sigma70_r4"/>
    <property type="match status" value="1"/>
</dbReference>
<gene>
    <name evidence="8" type="ORF">GCM10010170_007490</name>
</gene>
<dbReference type="SUPFAM" id="SSF88946">
    <property type="entry name" value="Sigma2 domain of RNA polymerase sigma factors"/>
    <property type="match status" value="1"/>
</dbReference>
<protein>
    <submittedName>
        <fullName evidence="8">RNA polymerase sigma factor</fullName>
    </submittedName>
</protein>
<dbReference type="Gene3D" id="1.10.1740.10">
    <property type="match status" value="1"/>
</dbReference>
<evidence type="ECO:0000256" key="4">
    <source>
        <dbReference type="ARBA" id="ARBA00023125"/>
    </source>
</evidence>
<dbReference type="PANTHER" id="PTHR43133">
    <property type="entry name" value="RNA POLYMERASE ECF-TYPE SIGMA FACTO"/>
    <property type="match status" value="1"/>
</dbReference>
<evidence type="ECO:0000259" key="6">
    <source>
        <dbReference type="Pfam" id="PF04542"/>
    </source>
</evidence>
<dbReference type="Proteomes" id="UP001501444">
    <property type="component" value="Unassembled WGS sequence"/>
</dbReference>
<dbReference type="EMBL" id="BAAARV010000005">
    <property type="protein sequence ID" value="GAA2329833.1"/>
    <property type="molecule type" value="Genomic_DNA"/>
</dbReference>
<dbReference type="InterPro" id="IPR013249">
    <property type="entry name" value="RNA_pol_sigma70_r4_t2"/>
</dbReference>
<dbReference type="Pfam" id="PF08281">
    <property type="entry name" value="Sigma70_r4_2"/>
    <property type="match status" value="1"/>
</dbReference>
<accession>A0ABN3FGD5</accession>
<keyword evidence="2" id="KW-0805">Transcription regulation</keyword>
<dbReference type="NCBIfam" id="TIGR02937">
    <property type="entry name" value="sigma70-ECF"/>
    <property type="match status" value="1"/>
</dbReference>